<dbReference type="Pfam" id="PF10932">
    <property type="entry name" value="DUF2783"/>
    <property type="match status" value="1"/>
</dbReference>
<name>A0A0P1GH49_9RHOB</name>
<proteinExistence type="predicted"/>
<dbReference type="EMBL" id="CYSE01000007">
    <property type="protein sequence ID" value="CUH81252.1"/>
    <property type="molecule type" value="Genomic_DNA"/>
</dbReference>
<keyword evidence="2" id="KW-1185">Reference proteome</keyword>
<evidence type="ECO:0000313" key="1">
    <source>
        <dbReference type="EMBL" id="CUH81252.1"/>
    </source>
</evidence>
<protein>
    <recommendedName>
        <fullName evidence="3">DUF2783 domain-containing protein</fullName>
    </recommendedName>
</protein>
<dbReference type="AlphaFoldDB" id="A0A0P1GH49"/>
<dbReference type="Proteomes" id="UP000054935">
    <property type="component" value="Unassembled WGS sequence"/>
</dbReference>
<dbReference type="InterPro" id="IPR021233">
    <property type="entry name" value="DUF2783"/>
</dbReference>
<reference evidence="1 2" key="1">
    <citation type="submission" date="2015-09" db="EMBL/GenBank/DDBJ databases">
        <authorList>
            <consortium name="Swine Surveillance"/>
        </authorList>
    </citation>
    <scope>NUCLEOTIDE SEQUENCE [LARGE SCALE GENOMIC DNA]</scope>
    <source>
        <strain evidence="1 2">CECT 7648</strain>
    </source>
</reference>
<dbReference type="RefSeq" id="WP_058248821.1">
    <property type="nucleotide sequence ID" value="NZ_CYSE01000007.1"/>
</dbReference>
<sequence length="64" mass="6753">MPLNTQPNLAKPDDFYAQLIATHDGLSEDESASLNARLILLLANHIGDPAVLQEALNTARAGAA</sequence>
<accession>A0A0P1GH49</accession>
<dbReference type="STRING" id="441103.TRN7648_03387"/>
<organism evidence="1 2">
    <name type="scientific">Tropicibacter naphthalenivorans</name>
    <dbReference type="NCBI Taxonomy" id="441103"/>
    <lineage>
        <taxon>Bacteria</taxon>
        <taxon>Pseudomonadati</taxon>
        <taxon>Pseudomonadota</taxon>
        <taxon>Alphaproteobacteria</taxon>
        <taxon>Rhodobacterales</taxon>
        <taxon>Roseobacteraceae</taxon>
        <taxon>Tropicibacter</taxon>
    </lineage>
</organism>
<evidence type="ECO:0000313" key="2">
    <source>
        <dbReference type="Proteomes" id="UP000054935"/>
    </source>
</evidence>
<dbReference type="OrthoDB" id="8420594at2"/>
<gene>
    <name evidence="1" type="ORF">TRN7648_03387</name>
</gene>
<evidence type="ECO:0008006" key="3">
    <source>
        <dbReference type="Google" id="ProtNLM"/>
    </source>
</evidence>